<protein>
    <recommendedName>
        <fullName evidence="3">Peptidase M13 N-terminal domain-containing protein</fullName>
    </recommendedName>
</protein>
<keyword evidence="2" id="KW-1185">Reference proteome</keyword>
<dbReference type="AlphaFoldDB" id="A0A3P6T7D2"/>
<gene>
    <name evidence="1" type="ORF">CGOC_LOCUS5116</name>
</gene>
<evidence type="ECO:0000313" key="2">
    <source>
        <dbReference type="Proteomes" id="UP000271889"/>
    </source>
</evidence>
<dbReference type="InterPro" id="IPR042089">
    <property type="entry name" value="Peptidase_M13_dom_2"/>
</dbReference>
<dbReference type="Proteomes" id="UP000271889">
    <property type="component" value="Unassembled WGS sequence"/>
</dbReference>
<dbReference type="GO" id="GO:0006508">
    <property type="term" value="P:proteolysis"/>
    <property type="evidence" value="ECO:0007669"/>
    <property type="project" value="InterPro"/>
</dbReference>
<dbReference type="SUPFAM" id="SSF55486">
    <property type="entry name" value="Metalloproteases ('zincins'), catalytic domain"/>
    <property type="match status" value="1"/>
</dbReference>
<dbReference type="EMBL" id="UYRV01015131">
    <property type="protein sequence ID" value="VDK60771.1"/>
    <property type="molecule type" value="Genomic_DNA"/>
</dbReference>
<dbReference type="InterPro" id="IPR024079">
    <property type="entry name" value="MetalloPept_cat_dom_sf"/>
</dbReference>
<sequence>MNLRVKAAALIKSGLDENVDPCEDFYAFTCNKFIASHDVKELGVGKVSASSELQNEIYTEIVNSMAGIDVEDESKSKTERITKAVRDR</sequence>
<dbReference type="InterPro" id="IPR000718">
    <property type="entry name" value="Peptidase_M13"/>
</dbReference>
<accession>A0A3P6T7D2</accession>
<evidence type="ECO:0008006" key="3">
    <source>
        <dbReference type="Google" id="ProtNLM"/>
    </source>
</evidence>
<reference evidence="1 2" key="1">
    <citation type="submission" date="2018-11" db="EMBL/GenBank/DDBJ databases">
        <authorList>
            <consortium name="Pathogen Informatics"/>
        </authorList>
    </citation>
    <scope>NUCLEOTIDE SEQUENCE [LARGE SCALE GENOMIC DNA]</scope>
</reference>
<evidence type="ECO:0000313" key="1">
    <source>
        <dbReference type="EMBL" id="VDK60771.1"/>
    </source>
</evidence>
<proteinExistence type="predicted"/>
<organism evidence="1 2">
    <name type="scientific">Cylicostephanus goldi</name>
    <name type="common">Nematode worm</name>
    <dbReference type="NCBI Taxonomy" id="71465"/>
    <lineage>
        <taxon>Eukaryota</taxon>
        <taxon>Metazoa</taxon>
        <taxon>Ecdysozoa</taxon>
        <taxon>Nematoda</taxon>
        <taxon>Chromadorea</taxon>
        <taxon>Rhabditida</taxon>
        <taxon>Rhabditina</taxon>
        <taxon>Rhabditomorpha</taxon>
        <taxon>Strongyloidea</taxon>
        <taxon>Strongylidae</taxon>
        <taxon>Cylicostephanus</taxon>
    </lineage>
</organism>
<dbReference type="Gene3D" id="1.10.1380.10">
    <property type="entry name" value="Neutral endopeptidase , domain2"/>
    <property type="match status" value="1"/>
</dbReference>
<name>A0A3P6T7D2_CYLGO</name>
<dbReference type="Gene3D" id="3.40.390.10">
    <property type="entry name" value="Collagenase (Catalytic Domain)"/>
    <property type="match status" value="1"/>
</dbReference>
<dbReference type="OrthoDB" id="5872004at2759"/>
<dbReference type="GO" id="GO:0004222">
    <property type="term" value="F:metalloendopeptidase activity"/>
    <property type="evidence" value="ECO:0007669"/>
    <property type="project" value="InterPro"/>
</dbReference>
<dbReference type="PROSITE" id="PS51885">
    <property type="entry name" value="NEPRILYSIN"/>
    <property type="match status" value="1"/>
</dbReference>